<accession>A0A1X0R1H5</accession>
<dbReference type="VEuPathDB" id="FungiDB:BCV72DRAFT_263125"/>
<sequence length="104" mass="12466">MYDLLERAYKNKFPVPPQCLTEEYSFETRKQETVLTGSTNFKDSYGSIVWQDKLWKTLFNIKHVKNKRRKPNEEYKDTNIELDYGWKTDGYMVAVLFKRKTVGK</sequence>
<proteinExistence type="predicted"/>
<dbReference type="EMBL" id="KV921936">
    <property type="protein sequence ID" value="ORE05831.1"/>
    <property type="molecule type" value="Genomic_DNA"/>
</dbReference>
<gene>
    <name evidence="1" type="ORF">BCV72DRAFT_263125</name>
</gene>
<organism evidence="1">
    <name type="scientific">Rhizopus microsporus var. microsporus</name>
    <dbReference type="NCBI Taxonomy" id="86635"/>
    <lineage>
        <taxon>Eukaryota</taxon>
        <taxon>Fungi</taxon>
        <taxon>Fungi incertae sedis</taxon>
        <taxon>Mucoromycota</taxon>
        <taxon>Mucoromycotina</taxon>
        <taxon>Mucoromycetes</taxon>
        <taxon>Mucorales</taxon>
        <taxon>Mucorineae</taxon>
        <taxon>Rhizopodaceae</taxon>
        <taxon>Rhizopus</taxon>
    </lineage>
</organism>
<name>A0A1X0R1H5_RHIZD</name>
<evidence type="ECO:0000313" key="1">
    <source>
        <dbReference type="EMBL" id="ORE05831.1"/>
    </source>
</evidence>
<reference evidence="1" key="1">
    <citation type="journal article" date="2016" name="Proc. Natl. Acad. Sci. U.S.A.">
        <title>Lipid metabolic changes in an early divergent fungus govern the establishment of a mutualistic symbiosis with endobacteria.</title>
        <authorList>
            <person name="Lastovetsky O.A."/>
            <person name="Gaspar M.L."/>
            <person name="Mondo S.J."/>
            <person name="LaButti K.M."/>
            <person name="Sandor L."/>
            <person name="Grigoriev I.V."/>
            <person name="Henry S.A."/>
            <person name="Pawlowska T.E."/>
        </authorList>
    </citation>
    <scope>NUCLEOTIDE SEQUENCE [LARGE SCALE GENOMIC DNA]</scope>
    <source>
        <strain evidence="1">ATCC 52814</strain>
    </source>
</reference>
<dbReference type="AlphaFoldDB" id="A0A1X0R1H5"/>
<protein>
    <submittedName>
        <fullName evidence="1">Uncharacterized protein</fullName>
    </submittedName>
</protein>
<dbReference type="Proteomes" id="UP000242414">
    <property type="component" value="Unassembled WGS sequence"/>
</dbReference>